<evidence type="ECO:0000313" key="2">
    <source>
        <dbReference type="EMBL" id="MDX8141656.1"/>
    </source>
</evidence>
<dbReference type="InterPro" id="IPR024983">
    <property type="entry name" value="CHAT_dom"/>
</dbReference>
<name>A0ABU4UQ84_9PSEU</name>
<protein>
    <submittedName>
        <fullName evidence="2">CHAT domain-containing protein</fullName>
    </submittedName>
</protein>
<evidence type="ECO:0000259" key="1">
    <source>
        <dbReference type="Pfam" id="PF12770"/>
    </source>
</evidence>
<dbReference type="EMBL" id="JAXAVU010000004">
    <property type="protein sequence ID" value="MDX8141656.1"/>
    <property type="molecule type" value="Genomic_DNA"/>
</dbReference>
<gene>
    <name evidence="2" type="ORF">SK854_06005</name>
</gene>
<organism evidence="2 3">
    <name type="scientific">Lentzea sokolovensis</name>
    <dbReference type="NCBI Taxonomy" id="3095429"/>
    <lineage>
        <taxon>Bacteria</taxon>
        <taxon>Bacillati</taxon>
        <taxon>Actinomycetota</taxon>
        <taxon>Actinomycetes</taxon>
        <taxon>Pseudonocardiales</taxon>
        <taxon>Pseudonocardiaceae</taxon>
        <taxon>Lentzea</taxon>
    </lineage>
</organism>
<dbReference type="Gene3D" id="1.25.40.10">
    <property type="entry name" value="Tetratricopeptide repeat domain"/>
    <property type="match status" value="1"/>
</dbReference>
<accession>A0ABU4UQ84</accession>
<dbReference type="Pfam" id="PF12770">
    <property type="entry name" value="CHAT"/>
    <property type="match status" value="1"/>
</dbReference>
<evidence type="ECO:0000313" key="3">
    <source>
        <dbReference type="Proteomes" id="UP001285352"/>
    </source>
</evidence>
<dbReference type="Proteomes" id="UP001285352">
    <property type="component" value="Unassembled WGS sequence"/>
</dbReference>
<comment type="caution">
    <text evidence="2">The sequence shown here is derived from an EMBL/GenBank/DDBJ whole genome shotgun (WGS) entry which is preliminary data.</text>
</comment>
<reference evidence="2 3" key="1">
    <citation type="submission" date="2023-11" db="EMBL/GenBank/DDBJ databases">
        <title>Lentzea sokolovensis, sp. nov., Lentzea kristufkii, sp. nov., and Lentzea miocenensis, sp. nov., rare actinobacteria from Sokolov Coal Basin, Miocene lacustrine sediment, Czech Republic.</title>
        <authorList>
            <person name="Lara A."/>
            <person name="Kotroba L."/>
            <person name="Nouioui I."/>
            <person name="Neumann-Schaal M."/>
            <person name="Mast Y."/>
            <person name="Chronakova A."/>
        </authorList>
    </citation>
    <scope>NUCLEOTIDE SEQUENCE [LARGE SCALE GENOMIC DNA]</scope>
    <source>
        <strain evidence="2 3">BCCO 10_0061</strain>
    </source>
</reference>
<keyword evidence="3" id="KW-1185">Reference proteome</keyword>
<feature type="domain" description="CHAT" evidence="1">
    <location>
        <begin position="958"/>
        <end position="1252"/>
    </location>
</feature>
<proteinExistence type="predicted"/>
<dbReference type="InterPro" id="IPR011990">
    <property type="entry name" value="TPR-like_helical_dom_sf"/>
</dbReference>
<sequence length="1252" mass="134943">MGTVWVALWHWYRYLHRPGVGGLPELRSALSTADHIGTMLAGRSALDNASVLAGLPVLLRERAQAAAARNGILRRLGSTFLPRLRKAARPSTAEDGALAPDVIDQMVRLLERFDRDREVGVLETILENQGRWLDSGLLSVRETAAVLTDHAKLALRLGELGLGQEYFAEAEAIARKAVLSTRTEEHDPHLANRLRIAARSAANQHDGTPGAPAFIRAADDLRRAVEAARSRTPVLLEPARELIEVLMLLHEATGTTGALSEAWTVARDLVRATVPEHREHSAHRRLEVALRRMAVDQLGDASANAVGSSAPGSAGPDAVKELWSVADNFDATSATRWRAAIDLLDTVPGGHQDRPLALVMAAEAELRHWQTGADEVTPQTARNRAMRAVDAAPPGHPLAGRALVALAETTIHAASHTAADVTPAAIAQAPGGGGRWTAETLGDAAVATVRQAVPLLPRNVPDTASALIRLANVLNNAAIVLSDNTLVPESVTLRREAMELTPADDPSRPFRLSDLAHALQTLAEMTNDFALSDESVTCAREAADTLPEDHPAKHELLFNLGVRLSSDPIRDQDAIRRLTEAEHVYRLGLTRLPADHPDLPQFLNAIGRVKRLQYEETGDRRTLEDAVAVSREAVARTSRDDTLWGESNERLARACTALDELNDPADPVLRAEAMAAWKAAATDSAMALHRRVDAQEQRAALALAAGDPAIALQALEAALDVIPVLFRRSLTGPSRKGSAMHSSRLAARAAEAALGCGRPDRAVELLEHSRAVLYGQMIATRRYWAPLQAIDPEAAQRLTEIDSQLGSADVWANVIKVNVVEVEQNVFGRKNEKNVGSIDPRPDWAARTRQLAAERCALVERLARHPDFDELMRPEPLHQLRARLAGSPVVLVMTHRECGDALLVPADPEGPVIRVPLPGLTEAAVQKQVHRLETAVADAGDVTVGFDRRESAQAQVHEVLEWLWDEVTGPILERLPQHNPGLGDLPRLWWCPVGPVARLPLHAAGHHRAPRTGKAAGDQAPRSVVDRVIPSYTPTLGALAHALRNTPPEPARRRSGALVVAVPETPGLPPLPLAEREADVVMEAVHRSRLLLGAEASLSAVEAALRDYQIIHFACHGDSDARLAILRGGGLHLASGETLTAVDIHHMRLEHGALAFLSACDTGKGHPDLPDEPLHLAAAFQLAGFRSVIGTLWLSPDNAAVARAVYASLTAQGTRPPDTTVSAEALNTALRMVRDTYPAAATRWVAYVHIGA</sequence>